<proteinExistence type="predicted"/>
<protein>
    <submittedName>
        <fullName evidence="2">Carboxymuconolactone decarboxylase family protein</fullName>
    </submittedName>
</protein>
<dbReference type="AlphaFoldDB" id="A0A972NKS5"/>
<gene>
    <name evidence="2" type="ORF">GNZ13_12225</name>
</gene>
<dbReference type="Proteomes" id="UP000655523">
    <property type="component" value="Unassembled WGS sequence"/>
</dbReference>
<evidence type="ECO:0000313" key="3">
    <source>
        <dbReference type="Proteomes" id="UP000655523"/>
    </source>
</evidence>
<dbReference type="PANTHER" id="PTHR35446:SF3">
    <property type="entry name" value="CMD DOMAIN-CONTAINING PROTEIN"/>
    <property type="match status" value="1"/>
</dbReference>
<name>A0A972NKS5_9BURK</name>
<organism evidence="2 3">
    <name type="scientific">Paraburkholderia elongata</name>
    <dbReference type="NCBI Taxonomy" id="2675747"/>
    <lineage>
        <taxon>Bacteria</taxon>
        <taxon>Pseudomonadati</taxon>
        <taxon>Pseudomonadota</taxon>
        <taxon>Betaproteobacteria</taxon>
        <taxon>Burkholderiales</taxon>
        <taxon>Burkholderiaceae</taxon>
        <taxon>Paraburkholderia</taxon>
    </lineage>
</organism>
<dbReference type="EMBL" id="WOEZ01000056">
    <property type="protein sequence ID" value="NPT55346.1"/>
    <property type="molecule type" value="Genomic_DNA"/>
</dbReference>
<sequence length="162" mass="16881">METAPEAGQASLRTALANNGSLPNLVASLTDSRDSLEAYLTLGQISGRCGLTLAEREVVQITAATIHGCACHAPGHTAVALKKTDLASDLVTALKSNRPLSDTRLNAIAIFTRSVIAMHGAVDGQSLEEFRNAGLANTNALEIVLGVSLATLCNFANNLIQK</sequence>
<comment type="caution">
    <text evidence="2">The sequence shown here is derived from an EMBL/GenBank/DDBJ whole genome shotgun (WGS) entry which is preliminary data.</text>
</comment>
<dbReference type="SUPFAM" id="SSF69118">
    <property type="entry name" value="AhpD-like"/>
    <property type="match status" value="1"/>
</dbReference>
<dbReference type="Pfam" id="PF02627">
    <property type="entry name" value="CMD"/>
    <property type="match status" value="1"/>
</dbReference>
<evidence type="ECO:0000313" key="2">
    <source>
        <dbReference type="EMBL" id="NPT55346.1"/>
    </source>
</evidence>
<feature type="domain" description="Carboxymuconolactone decarboxylase-like" evidence="1">
    <location>
        <begin position="38"/>
        <end position="100"/>
    </location>
</feature>
<evidence type="ECO:0000259" key="1">
    <source>
        <dbReference type="Pfam" id="PF02627"/>
    </source>
</evidence>
<keyword evidence="3" id="KW-1185">Reference proteome</keyword>
<dbReference type="Gene3D" id="1.20.1290.10">
    <property type="entry name" value="AhpD-like"/>
    <property type="match status" value="1"/>
</dbReference>
<accession>A0A972NKS5</accession>
<dbReference type="GO" id="GO:0051920">
    <property type="term" value="F:peroxiredoxin activity"/>
    <property type="evidence" value="ECO:0007669"/>
    <property type="project" value="InterPro"/>
</dbReference>
<dbReference type="PANTHER" id="PTHR35446">
    <property type="entry name" value="SI:CH211-175M2.5"/>
    <property type="match status" value="1"/>
</dbReference>
<dbReference type="InterPro" id="IPR003779">
    <property type="entry name" value="CMD-like"/>
</dbReference>
<reference evidence="2 3" key="1">
    <citation type="submission" date="2019-11" db="EMBL/GenBank/DDBJ databases">
        <title>Metabolism of dissolved organic matter in forest soils.</title>
        <authorList>
            <person name="Cyle K.T."/>
            <person name="Wilhelm R.C."/>
            <person name="Martinez C.E."/>
        </authorList>
    </citation>
    <scope>NUCLEOTIDE SEQUENCE [LARGE SCALE GENOMIC DNA]</scope>
    <source>
        <strain evidence="2 3">5N</strain>
    </source>
</reference>
<dbReference type="InterPro" id="IPR029032">
    <property type="entry name" value="AhpD-like"/>
</dbReference>